<feature type="transmembrane region" description="Helical" evidence="3">
    <location>
        <begin position="46"/>
        <end position="65"/>
    </location>
</feature>
<dbReference type="InterPro" id="IPR036259">
    <property type="entry name" value="MFS_trans_sf"/>
</dbReference>
<name>A0AAN9WPI1_9ORTH</name>
<feature type="transmembrane region" description="Helical" evidence="3">
    <location>
        <begin position="402"/>
        <end position="426"/>
    </location>
</feature>
<dbReference type="Pfam" id="PF01770">
    <property type="entry name" value="Folate_carrier"/>
    <property type="match status" value="1"/>
</dbReference>
<feature type="transmembrane region" description="Helical" evidence="3">
    <location>
        <begin position="72"/>
        <end position="90"/>
    </location>
</feature>
<reference evidence="4 5" key="1">
    <citation type="submission" date="2024-03" db="EMBL/GenBank/DDBJ databases">
        <title>The genome assembly and annotation of the cricket Gryllus longicercus Weissman &amp; Gray.</title>
        <authorList>
            <person name="Szrajer S."/>
            <person name="Gray D."/>
            <person name="Ylla G."/>
        </authorList>
    </citation>
    <scope>NUCLEOTIDE SEQUENCE [LARGE SCALE GENOMIC DNA]</scope>
    <source>
        <strain evidence="4">DAG 2021-001</strain>
        <tissue evidence="4">Whole body minus gut</tissue>
    </source>
</reference>
<evidence type="ECO:0000256" key="3">
    <source>
        <dbReference type="SAM" id="Phobius"/>
    </source>
</evidence>
<keyword evidence="3" id="KW-0812">Transmembrane</keyword>
<keyword evidence="2 3" id="KW-0472">Membrane</keyword>
<evidence type="ECO:0000256" key="2">
    <source>
        <dbReference type="PIRNR" id="PIRNR028739"/>
    </source>
</evidence>
<evidence type="ECO:0000313" key="4">
    <source>
        <dbReference type="EMBL" id="KAK7873429.1"/>
    </source>
</evidence>
<dbReference type="AlphaFoldDB" id="A0AAN9WPI1"/>
<dbReference type="PANTHER" id="PTHR10686">
    <property type="entry name" value="FOLATE TRANSPORTER"/>
    <property type="match status" value="1"/>
</dbReference>
<feature type="transmembrane region" description="Helical" evidence="3">
    <location>
        <begin position="102"/>
        <end position="120"/>
    </location>
</feature>
<sequence length="479" mass="53644">MEVWLKTTLLLCIFGFLKEFRPSEPFVTPYLTTYKNFTEEQVNQEIYPVATYSYLCLLVLVFLVTDLLRYKPMIILLAVSGVITFCLLAFGNDIPAMKAVEVFYGMYMAAEVAYFTYMYAKVDKEHYQRVTGHTRTAFLLGRFMSGIVSQTLVSTDTITIHQLNFITIASQAVASLWAFLLPSVQHSMYFHRHDSVTSLTPSEGNHLPQGMDNVGVESNSAPVLDSNTEAPYTISRSPEHKRNKIGMMGRCFTAYTFLWRDCRQAYTNVYVVKWSIWWAVATCGFLQGFTYIQVLWEAIVADGAIEGDVQADRYNGAIEATYTIIGAAASFACGWLTLNWSLVGEMVLALCSVLQGTALLVSAFSSSLWLAYGMYVVFGMLYHPMITIANSEVAKHINEDSYALIFGINTFLALLLQTILTVVVVSDVGFALSSRDQFKVYGGCYLVLAAFFLILALFTLGKHFLRKSRADNEDPKALV</sequence>
<protein>
    <recommendedName>
        <fullName evidence="6">Thiamine transporter 2</fullName>
    </recommendedName>
</protein>
<dbReference type="Gene3D" id="1.20.1250.20">
    <property type="entry name" value="MFS general substrate transporter like domains"/>
    <property type="match status" value="1"/>
</dbReference>
<evidence type="ECO:0000256" key="1">
    <source>
        <dbReference type="ARBA" id="ARBA00005773"/>
    </source>
</evidence>
<organism evidence="4 5">
    <name type="scientific">Gryllus longicercus</name>
    <dbReference type="NCBI Taxonomy" id="2509291"/>
    <lineage>
        <taxon>Eukaryota</taxon>
        <taxon>Metazoa</taxon>
        <taxon>Ecdysozoa</taxon>
        <taxon>Arthropoda</taxon>
        <taxon>Hexapoda</taxon>
        <taxon>Insecta</taxon>
        <taxon>Pterygota</taxon>
        <taxon>Neoptera</taxon>
        <taxon>Polyneoptera</taxon>
        <taxon>Orthoptera</taxon>
        <taxon>Ensifera</taxon>
        <taxon>Gryllidea</taxon>
        <taxon>Grylloidea</taxon>
        <taxon>Gryllidae</taxon>
        <taxon>Gryllinae</taxon>
        <taxon>Gryllus</taxon>
    </lineage>
</organism>
<dbReference type="GO" id="GO:0090482">
    <property type="term" value="F:vitamin transmembrane transporter activity"/>
    <property type="evidence" value="ECO:0007669"/>
    <property type="project" value="InterPro"/>
</dbReference>
<dbReference type="PANTHER" id="PTHR10686:SF18">
    <property type="entry name" value="IP11787P-RELATED"/>
    <property type="match status" value="1"/>
</dbReference>
<dbReference type="EMBL" id="JAZDUA010000014">
    <property type="protein sequence ID" value="KAK7873429.1"/>
    <property type="molecule type" value="Genomic_DNA"/>
</dbReference>
<dbReference type="SUPFAM" id="SSF103473">
    <property type="entry name" value="MFS general substrate transporter"/>
    <property type="match status" value="1"/>
</dbReference>
<keyword evidence="2" id="KW-0813">Transport</keyword>
<comment type="subcellular location">
    <subcellularLocation>
        <location evidence="2">Membrane</location>
        <topology evidence="2">Multi-pass membrane protein</topology>
    </subcellularLocation>
</comment>
<keyword evidence="3" id="KW-1133">Transmembrane helix</keyword>
<feature type="transmembrane region" description="Helical" evidence="3">
    <location>
        <begin position="358"/>
        <end position="382"/>
    </location>
</feature>
<evidence type="ECO:0008006" key="6">
    <source>
        <dbReference type="Google" id="ProtNLM"/>
    </source>
</evidence>
<comment type="caution">
    <text evidence="4">The sequence shown here is derived from an EMBL/GenBank/DDBJ whole genome shotgun (WGS) entry which is preliminary data.</text>
</comment>
<dbReference type="InterPro" id="IPR002666">
    <property type="entry name" value="Folate_carrier"/>
</dbReference>
<dbReference type="Proteomes" id="UP001378592">
    <property type="component" value="Unassembled WGS sequence"/>
</dbReference>
<dbReference type="GO" id="GO:0005886">
    <property type="term" value="C:plasma membrane"/>
    <property type="evidence" value="ECO:0007669"/>
    <property type="project" value="UniProtKB-UniRule"/>
</dbReference>
<dbReference type="PIRSF" id="PIRSF028739">
    <property type="entry name" value="Folate_carrier"/>
    <property type="match status" value="1"/>
</dbReference>
<feature type="transmembrane region" description="Helical" evidence="3">
    <location>
        <begin position="438"/>
        <end position="460"/>
    </location>
</feature>
<feature type="transmembrane region" description="Helical" evidence="3">
    <location>
        <begin position="320"/>
        <end position="338"/>
    </location>
</feature>
<gene>
    <name evidence="4" type="ORF">R5R35_000214</name>
</gene>
<proteinExistence type="inferred from homology"/>
<comment type="similarity">
    <text evidence="1 2">Belongs to the reduced folate carrier (RFC) transporter (TC 2.A.48) family.</text>
</comment>
<dbReference type="NCBIfam" id="TIGR00806">
    <property type="entry name" value="rfc"/>
    <property type="match status" value="1"/>
</dbReference>
<keyword evidence="5" id="KW-1185">Reference proteome</keyword>
<accession>A0AAN9WPI1</accession>
<evidence type="ECO:0000313" key="5">
    <source>
        <dbReference type="Proteomes" id="UP001378592"/>
    </source>
</evidence>